<keyword evidence="2" id="KW-0614">Plasmid</keyword>
<evidence type="ECO:0000259" key="1">
    <source>
        <dbReference type="Pfam" id="PF13503"/>
    </source>
</evidence>
<evidence type="ECO:0000313" key="3">
    <source>
        <dbReference type="Proteomes" id="UP001225788"/>
    </source>
</evidence>
<sequence length="181" mass="20389">MSEETEAFSATVRRIAEESPDATLYAVVDAAQVEFAPVVLDGYSARFSSLFSGDGADDLRDVAPYLVEIDPLSDAFEWISSDVAPTGACIFFTSSHGFEAVRLHLKKFLRIEGPEETMWFFRFYTAKVFTAHYEAFNDDQRAQFFLKLDILFAWHGGWDHIKAFGQQGAENRTLEALHAEV</sequence>
<organism evidence="2 3">
    <name type="scientific">Shinella oryzae</name>
    <dbReference type="NCBI Taxonomy" id="2871820"/>
    <lineage>
        <taxon>Bacteria</taxon>
        <taxon>Pseudomonadati</taxon>
        <taxon>Pseudomonadota</taxon>
        <taxon>Alphaproteobacteria</taxon>
        <taxon>Hyphomicrobiales</taxon>
        <taxon>Rhizobiaceae</taxon>
        <taxon>Shinella</taxon>
    </lineage>
</organism>
<protein>
    <submittedName>
        <fullName evidence="2">DUF4123 domain-containing protein</fullName>
    </submittedName>
</protein>
<dbReference type="RefSeq" id="WP_306161670.1">
    <property type="nucleotide sequence ID" value="NZ_CP132315.1"/>
</dbReference>
<dbReference type="EMBL" id="CP132315">
    <property type="protein sequence ID" value="WLS05204.1"/>
    <property type="molecule type" value="Genomic_DNA"/>
</dbReference>
<accession>A0ABY9KBZ6</accession>
<proteinExistence type="predicted"/>
<dbReference type="InterPro" id="IPR025391">
    <property type="entry name" value="DUF4123"/>
</dbReference>
<name>A0ABY9KBZ6_9HYPH</name>
<dbReference type="Proteomes" id="UP001225788">
    <property type="component" value="Plasmid unnamed1"/>
</dbReference>
<feature type="domain" description="DUF4123" evidence="1">
    <location>
        <begin position="24"/>
        <end position="143"/>
    </location>
</feature>
<gene>
    <name evidence="2" type="ORF">Q9315_23910</name>
</gene>
<evidence type="ECO:0000313" key="2">
    <source>
        <dbReference type="EMBL" id="WLS05204.1"/>
    </source>
</evidence>
<geneLocation type="plasmid" evidence="2 3">
    <name>unnamed1</name>
</geneLocation>
<dbReference type="Pfam" id="PF13503">
    <property type="entry name" value="DUF4123"/>
    <property type="match status" value="1"/>
</dbReference>
<keyword evidence="3" id="KW-1185">Reference proteome</keyword>
<reference evidence="2 3" key="1">
    <citation type="submission" date="2023-08" db="EMBL/GenBank/DDBJ databases">
        <title>Pathogen: clinical or host-associated sample.</title>
        <authorList>
            <person name="Hergert J."/>
            <person name="Casey R."/>
            <person name="Wagner J."/>
            <person name="Young E.L."/>
            <person name="Oakeson K.F."/>
        </authorList>
    </citation>
    <scope>NUCLEOTIDE SEQUENCE [LARGE SCALE GENOMIC DNA]</scope>
    <source>
        <strain evidence="2 3">UPHL-collab-2</strain>
        <plasmid evidence="2 3">unnamed1</plasmid>
    </source>
</reference>